<evidence type="ECO:0000313" key="2">
    <source>
        <dbReference type="Proteomes" id="UP001460270"/>
    </source>
</evidence>
<organism evidence="1 2">
    <name type="scientific">Mugilogobius chulae</name>
    <name type="common">yellowstripe goby</name>
    <dbReference type="NCBI Taxonomy" id="88201"/>
    <lineage>
        <taxon>Eukaryota</taxon>
        <taxon>Metazoa</taxon>
        <taxon>Chordata</taxon>
        <taxon>Craniata</taxon>
        <taxon>Vertebrata</taxon>
        <taxon>Euteleostomi</taxon>
        <taxon>Actinopterygii</taxon>
        <taxon>Neopterygii</taxon>
        <taxon>Teleostei</taxon>
        <taxon>Neoteleostei</taxon>
        <taxon>Acanthomorphata</taxon>
        <taxon>Gobiaria</taxon>
        <taxon>Gobiiformes</taxon>
        <taxon>Gobioidei</taxon>
        <taxon>Gobiidae</taxon>
        <taxon>Gobionellinae</taxon>
        <taxon>Mugilogobius</taxon>
    </lineage>
</organism>
<sequence>MRSYTKTETPLLPRYAPPTLLLLFGTLCTRTHGYFSEEKYPEESKMQPPTVVIAIIARNAAHSLPYYLGALERLNYPKNASQYGAAATDHNSDNTTAVLKEWLTVMQQYYHYVEWRPMDQPTSYAGELGPKHWPNTRYEYVMKLKQAALNFARKHWADTYW</sequence>
<comment type="caution">
    <text evidence="1">The sequence shown here is derived from an EMBL/GenBank/DDBJ whole genome shotgun (WGS) entry which is preliminary data.</text>
</comment>
<dbReference type="PANTHER" id="PTHR10730:SF9">
    <property type="entry name" value="INACTIVE GLYCOSYLTRANSFERASE 25 FAMILY MEMBER 3"/>
    <property type="match status" value="1"/>
</dbReference>
<dbReference type="PANTHER" id="PTHR10730">
    <property type="entry name" value="PROCOLLAGEN-LYSINE,2-OXOGLUTARATE 5-DIOXYGENASE/GLYCOSYLTRANSFERASE 25 FAMILY MEMBER"/>
    <property type="match status" value="1"/>
</dbReference>
<accession>A0AAW0NGW0</accession>
<dbReference type="InterPro" id="IPR050757">
    <property type="entry name" value="Collagen_mod_GT25"/>
</dbReference>
<dbReference type="Gene3D" id="3.90.550.10">
    <property type="entry name" value="Spore Coat Polysaccharide Biosynthesis Protein SpsA, Chain A"/>
    <property type="match status" value="1"/>
</dbReference>
<protein>
    <submittedName>
        <fullName evidence="1">Uncharacterized protein</fullName>
    </submittedName>
</protein>
<keyword evidence="2" id="KW-1185">Reference proteome</keyword>
<dbReference type="EMBL" id="JBBPFD010000015">
    <property type="protein sequence ID" value="KAK7896251.1"/>
    <property type="molecule type" value="Genomic_DNA"/>
</dbReference>
<reference evidence="2" key="1">
    <citation type="submission" date="2024-04" db="EMBL/GenBank/DDBJ databases">
        <title>Salinicola lusitanus LLJ914,a marine bacterium isolated from the Okinawa Trough.</title>
        <authorList>
            <person name="Li J."/>
        </authorList>
    </citation>
    <scope>NUCLEOTIDE SEQUENCE [LARGE SCALE GENOMIC DNA]</scope>
</reference>
<proteinExistence type="predicted"/>
<gene>
    <name evidence="1" type="ORF">WMY93_021576</name>
</gene>
<dbReference type="AlphaFoldDB" id="A0AAW0NGW0"/>
<name>A0AAW0NGW0_9GOBI</name>
<evidence type="ECO:0000313" key="1">
    <source>
        <dbReference type="EMBL" id="KAK7896251.1"/>
    </source>
</evidence>
<dbReference type="InterPro" id="IPR029044">
    <property type="entry name" value="Nucleotide-diphossugar_trans"/>
</dbReference>
<dbReference type="Proteomes" id="UP001460270">
    <property type="component" value="Unassembled WGS sequence"/>
</dbReference>